<feature type="domain" description="PORR" evidence="1">
    <location>
        <begin position="361"/>
        <end position="535"/>
    </location>
</feature>
<reference evidence="2 3" key="1">
    <citation type="journal article" date="2018" name="Sci. Data">
        <title>The draft genome sequence of cork oak.</title>
        <authorList>
            <person name="Ramos A.M."/>
            <person name="Usie A."/>
            <person name="Barbosa P."/>
            <person name="Barros P.M."/>
            <person name="Capote T."/>
            <person name="Chaves I."/>
            <person name="Simoes F."/>
            <person name="Abreu I."/>
            <person name="Carrasquinho I."/>
            <person name="Faro C."/>
            <person name="Guimaraes J.B."/>
            <person name="Mendonca D."/>
            <person name="Nobrega F."/>
            <person name="Rodrigues L."/>
            <person name="Saibo N.J.M."/>
            <person name="Varela M.C."/>
            <person name="Egas C."/>
            <person name="Matos J."/>
            <person name="Miguel C.M."/>
            <person name="Oliveira M.M."/>
            <person name="Ricardo C.P."/>
            <person name="Goncalves S."/>
        </authorList>
    </citation>
    <scope>NUCLEOTIDE SEQUENCE [LARGE SCALE GENOMIC DNA]</scope>
    <source>
        <strain evidence="3">cv. HL8</strain>
    </source>
</reference>
<dbReference type="AlphaFoldDB" id="A0AAW0L1P1"/>
<dbReference type="PANTHER" id="PTHR31476">
    <property type="entry name" value="PROTEIN WHAT'S THIS FACTOR 1 HOMOLOG, CHLOROPLASTIC"/>
    <property type="match status" value="1"/>
</dbReference>
<feature type="domain" description="PORR" evidence="1">
    <location>
        <begin position="4"/>
        <end position="178"/>
    </location>
</feature>
<comment type="caution">
    <text evidence="2">The sequence shown here is derived from an EMBL/GenBank/DDBJ whole genome shotgun (WGS) entry which is preliminary data.</text>
</comment>
<gene>
    <name evidence="2" type="primary">WTF1_4</name>
    <name evidence="2" type="ORF">CFP56_010886</name>
</gene>
<dbReference type="Pfam" id="PF11955">
    <property type="entry name" value="PORR"/>
    <property type="match status" value="4"/>
</dbReference>
<organism evidence="2 3">
    <name type="scientific">Quercus suber</name>
    <name type="common">Cork oak</name>
    <dbReference type="NCBI Taxonomy" id="58331"/>
    <lineage>
        <taxon>Eukaryota</taxon>
        <taxon>Viridiplantae</taxon>
        <taxon>Streptophyta</taxon>
        <taxon>Embryophyta</taxon>
        <taxon>Tracheophyta</taxon>
        <taxon>Spermatophyta</taxon>
        <taxon>Magnoliopsida</taxon>
        <taxon>eudicotyledons</taxon>
        <taxon>Gunneridae</taxon>
        <taxon>Pentapetalae</taxon>
        <taxon>rosids</taxon>
        <taxon>fabids</taxon>
        <taxon>Fagales</taxon>
        <taxon>Fagaceae</taxon>
        <taxon>Quercus</taxon>
    </lineage>
</organism>
<evidence type="ECO:0000313" key="2">
    <source>
        <dbReference type="EMBL" id="KAK7844453.1"/>
    </source>
</evidence>
<sequence length="700" mass="82287">MKWKKDSYYDSIEHIHRSEQLKAIISLKNCIAQDPNGCIPISQVSKRGLELGLPVKAAQFLRQYPTIFGEFIGPQYNLPWYRLTQEAVEIDREEKRLFEDCRDDLKNRMKRFILMSKRKALPLKIIQGMQWYLGLPEDFLRCLEVNLDSSFRLVEIDDGLTGLAVESEKKIFSMVQRNSKKRGFEDWLREFQKLPYVSPYEDFSHLAPDGDMGEKRVVGFLHELLSLFVEHSAERKQLLCLKKHFGLPQNVHKAFERHPHMFYLSLRNKTCTVILKEAYSDKTAIERHPLLRVRKKYIKLMKESKLILKNRSLSNQFVDCGKTNSSQKPIFPFIFQPQKDQNPPYTYTQISHYVDVYMKWKKDSYYDSIEHIHRSEQLKAIISLKNCIAQDPNGCIPISQVSKRGLELGLPVKAAQFLRQYPTIFGEFIGPQYNLPWYRLTQEAVEIDREEKRLFEDCRDDLKNRMKRFILMSKRKALPLKIIQGMQWYLGLPEDFLRCLEVNLDSSFRLVEIDDGLTGLAVESEKKIFSMVQRNSKKRGFEDWLREFQKLPYVSPYEDFSHLAPDGDMGEKRVVGFLHELLSLFVEHSAERKQLLCLKKHFGLPQNVHKAFERHPHMFYLSLRNKTCTVILKEAYSDKTAIERHPLLRVRKKYIKLMKESKLILKNRSLSNQFVDCGKTKLDLDGFCRIGDKRDGSCSL</sequence>
<dbReference type="GO" id="GO:0003723">
    <property type="term" value="F:RNA binding"/>
    <property type="evidence" value="ECO:0007669"/>
    <property type="project" value="InterPro"/>
</dbReference>
<dbReference type="InterPro" id="IPR021099">
    <property type="entry name" value="PORR_domain"/>
</dbReference>
<dbReference type="EMBL" id="PKMF04000185">
    <property type="protein sequence ID" value="KAK7844453.1"/>
    <property type="molecule type" value="Genomic_DNA"/>
</dbReference>
<feature type="domain" description="PORR" evidence="1">
    <location>
        <begin position="537"/>
        <end position="662"/>
    </location>
</feature>
<protein>
    <submittedName>
        <fullName evidence="2">Protein what's this factor 1</fullName>
    </submittedName>
</protein>
<dbReference type="InterPro" id="IPR045040">
    <property type="entry name" value="PORR_fam"/>
</dbReference>
<accession>A0AAW0L1P1</accession>
<evidence type="ECO:0000313" key="3">
    <source>
        <dbReference type="Proteomes" id="UP000237347"/>
    </source>
</evidence>
<name>A0AAW0L1P1_QUESU</name>
<dbReference type="Proteomes" id="UP000237347">
    <property type="component" value="Unassembled WGS sequence"/>
</dbReference>
<evidence type="ECO:0000259" key="1">
    <source>
        <dbReference type="Pfam" id="PF11955"/>
    </source>
</evidence>
<keyword evidence="3" id="KW-1185">Reference proteome</keyword>
<proteinExistence type="predicted"/>
<dbReference type="PANTHER" id="PTHR31476:SF13">
    <property type="entry name" value="PROTEIN WHAT'S THIS FACTOR 9, MITOCHONDRIAL"/>
    <property type="match status" value="1"/>
</dbReference>
<feature type="domain" description="PORR" evidence="1">
    <location>
        <begin position="180"/>
        <end position="305"/>
    </location>
</feature>